<reference evidence="2 3" key="1">
    <citation type="submission" date="2015-09" db="EMBL/GenBank/DDBJ databases">
        <title>Draft genome sequence of Kouleothrix aurantiaca JCM 19913.</title>
        <authorList>
            <person name="Hemp J."/>
        </authorList>
    </citation>
    <scope>NUCLEOTIDE SEQUENCE [LARGE SCALE GENOMIC DNA]</scope>
    <source>
        <strain evidence="2 3">COM-B</strain>
    </source>
</reference>
<name>A0A0N8PSE5_9CHLR</name>
<dbReference type="Proteomes" id="UP000050509">
    <property type="component" value="Unassembled WGS sequence"/>
</dbReference>
<keyword evidence="1" id="KW-0812">Transmembrane</keyword>
<feature type="transmembrane region" description="Helical" evidence="1">
    <location>
        <begin position="249"/>
        <end position="268"/>
    </location>
</feature>
<organism evidence="2 3">
    <name type="scientific">Kouleothrix aurantiaca</name>
    <dbReference type="NCBI Taxonomy" id="186479"/>
    <lineage>
        <taxon>Bacteria</taxon>
        <taxon>Bacillati</taxon>
        <taxon>Chloroflexota</taxon>
        <taxon>Chloroflexia</taxon>
        <taxon>Chloroflexales</taxon>
        <taxon>Roseiflexineae</taxon>
        <taxon>Roseiflexaceae</taxon>
        <taxon>Kouleothrix</taxon>
    </lineage>
</organism>
<protein>
    <recommendedName>
        <fullName evidence="4">VWA domain-containing protein</fullName>
    </recommendedName>
</protein>
<keyword evidence="3" id="KW-1185">Reference proteome</keyword>
<comment type="caution">
    <text evidence="2">The sequence shown here is derived from an EMBL/GenBank/DDBJ whole genome shotgun (WGS) entry which is preliminary data.</text>
</comment>
<sequence>TATFTETAAQVPLTIFDAVVPPQLPPGNLLFIAPPRSTSFFSVTGQIELPALRPVAGDEPLLRNVKLSDVSVLKANRIQPGAWARTVVDGDGGPMLVAGERDGRKIVVLAFDLHNSDLPVQVAFPLLLSNLVSYLVPGSGADAAQLAPGQPLALPVDASITAVRITHSDGSVVTPEARNGQVIDADTGTPGVYVVEQFQGEKLVARQRFAVNLFDPAESAIGPQAELKVPQISGLQQATTAERVGRQEFWRWLAALALVVLVVEWLVYQRNGIAFLRQRWRNWRARPAS</sequence>
<dbReference type="EMBL" id="LJCR01000525">
    <property type="protein sequence ID" value="KPV52501.1"/>
    <property type="molecule type" value="Genomic_DNA"/>
</dbReference>
<gene>
    <name evidence="2" type="ORF">SE17_15155</name>
</gene>
<dbReference type="AlphaFoldDB" id="A0A0N8PSE5"/>
<evidence type="ECO:0000313" key="3">
    <source>
        <dbReference type="Proteomes" id="UP000050509"/>
    </source>
</evidence>
<feature type="non-terminal residue" evidence="2">
    <location>
        <position position="1"/>
    </location>
</feature>
<dbReference type="PATRIC" id="fig|186479.3.peg.8833"/>
<proteinExistence type="predicted"/>
<evidence type="ECO:0000256" key="1">
    <source>
        <dbReference type="SAM" id="Phobius"/>
    </source>
</evidence>
<evidence type="ECO:0000313" key="2">
    <source>
        <dbReference type="EMBL" id="KPV52501.1"/>
    </source>
</evidence>
<accession>A0A0N8PSE5</accession>
<keyword evidence="1" id="KW-0472">Membrane</keyword>
<dbReference type="PANTHER" id="PTHR37464">
    <property type="entry name" value="BLL2463 PROTEIN"/>
    <property type="match status" value="1"/>
</dbReference>
<keyword evidence="1" id="KW-1133">Transmembrane helix</keyword>
<evidence type="ECO:0008006" key="4">
    <source>
        <dbReference type="Google" id="ProtNLM"/>
    </source>
</evidence>
<dbReference type="PANTHER" id="PTHR37464:SF1">
    <property type="entry name" value="BLL2463 PROTEIN"/>
    <property type="match status" value="1"/>
</dbReference>